<dbReference type="Proteomes" id="UP000234190">
    <property type="component" value="Unassembled WGS sequence"/>
</dbReference>
<feature type="region of interest" description="Disordered" evidence="2">
    <location>
        <begin position="231"/>
        <end position="255"/>
    </location>
</feature>
<feature type="transmembrane region" description="Helical" evidence="3">
    <location>
        <begin position="43"/>
        <end position="64"/>
    </location>
</feature>
<evidence type="ECO:0000256" key="3">
    <source>
        <dbReference type="SAM" id="Phobius"/>
    </source>
</evidence>
<reference evidence="4 5" key="1">
    <citation type="submission" date="2017-10" db="EMBL/GenBank/DDBJ databases">
        <title>Two draft genome sequences of Pusillimonas sp. strains isolated from a nitrate- and radionuclide-contaminated groundwater in Russia.</title>
        <authorList>
            <person name="Grouzdev D.S."/>
            <person name="Tourova T.P."/>
            <person name="Goeva M.A."/>
            <person name="Babich T.L."/>
            <person name="Sokolova D.S."/>
            <person name="Abdullin R."/>
            <person name="Poltaraus A.B."/>
            <person name="Toshchakov S.V."/>
            <person name="Nazina T.N."/>
        </authorList>
    </citation>
    <scope>NUCLEOTIDE SEQUENCE [LARGE SCALE GENOMIC DNA]</scope>
    <source>
        <strain evidence="4 5">JR1/69-3-13</strain>
    </source>
</reference>
<feature type="coiled-coil region" evidence="1">
    <location>
        <begin position="101"/>
        <end position="128"/>
    </location>
</feature>
<evidence type="ECO:0000256" key="1">
    <source>
        <dbReference type="SAM" id="Coils"/>
    </source>
</evidence>
<sequence>MTDKKPEISQAAQASTPSASATPGPAINASANKRSPVKKSRPVLIPAFVILLLIAVALGAAVWYQQKQFRQSSADLATQVERSTSMANQAAEQARQALSMLEGQTAQLDALRSSLDESREQVGSLEQAFRTLTDSGSDLVLINDIDHLLTIAQQQLQLSGNVANAVISLETAQAQLARANRPGLASLLQTINGDLERLRAASTVDVALLSTQLDELAALVSDAPLLVPDDAAPGVVDGGSEAGAPQASSKSRDDVDANAPWWKKTLATMDDWSRDAWTSVRQDLGQFIAVRRVDDPVALLMSPDQATRFRENLRLRIMTAQLALMMRQPKVWESETAALVKAIESRYDPKAQPSRHALKLARQMADTSIELKLPTVANSLQAVQALREANAKSAQNGSIPSTDEAAPAAVPEEAAPDQAPATPEPQSGLESRPLPESPAPESSPPESSPPESSPPESQAPESPGAQTQSSAAPHAQSAAAATTRLRG</sequence>
<accession>A0A2N4U374</accession>
<comment type="caution">
    <text evidence="4">The sequence shown here is derived from an EMBL/GenBank/DDBJ whole genome shotgun (WGS) entry which is preliminary data.</text>
</comment>
<feature type="compositionally biased region" description="Polar residues" evidence="2">
    <location>
        <begin position="392"/>
        <end position="401"/>
    </location>
</feature>
<feature type="compositionally biased region" description="Low complexity" evidence="2">
    <location>
        <begin position="454"/>
        <end position="487"/>
    </location>
</feature>
<feature type="region of interest" description="Disordered" evidence="2">
    <location>
        <begin position="1"/>
        <end position="35"/>
    </location>
</feature>
<keyword evidence="3" id="KW-0812">Transmembrane</keyword>
<gene>
    <name evidence="4" type="ORF">CR159_12620</name>
</gene>
<dbReference type="Pfam" id="PF04375">
    <property type="entry name" value="HemX"/>
    <property type="match status" value="1"/>
</dbReference>
<feature type="region of interest" description="Disordered" evidence="2">
    <location>
        <begin position="392"/>
        <end position="487"/>
    </location>
</feature>
<dbReference type="PANTHER" id="PTHR38043:SF1">
    <property type="entry name" value="PROTEIN HEMX"/>
    <property type="match status" value="1"/>
</dbReference>
<dbReference type="InterPro" id="IPR007470">
    <property type="entry name" value="HemX"/>
</dbReference>
<proteinExistence type="predicted"/>
<feature type="compositionally biased region" description="Pro residues" evidence="2">
    <location>
        <begin position="435"/>
        <end position="453"/>
    </location>
</feature>
<evidence type="ECO:0000313" key="4">
    <source>
        <dbReference type="EMBL" id="PLC49443.1"/>
    </source>
</evidence>
<feature type="compositionally biased region" description="Low complexity" evidence="2">
    <location>
        <begin position="402"/>
        <end position="434"/>
    </location>
</feature>
<keyword evidence="3" id="KW-1133">Transmembrane helix</keyword>
<dbReference type="PANTHER" id="PTHR38043">
    <property type="entry name" value="PROTEIN HEMX"/>
    <property type="match status" value="1"/>
</dbReference>
<dbReference type="RefSeq" id="WP_102074318.1">
    <property type="nucleotide sequence ID" value="NZ_PDNW01000010.1"/>
</dbReference>
<evidence type="ECO:0000256" key="2">
    <source>
        <dbReference type="SAM" id="MobiDB-lite"/>
    </source>
</evidence>
<keyword evidence="1" id="KW-0175">Coiled coil</keyword>
<organism evidence="4 5">
    <name type="scientific">Pollutimonas subterranea</name>
    <dbReference type="NCBI Taxonomy" id="2045210"/>
    <lineage>
        <taxon>Bacteria</taxon>
        <taxon>Pseudomonadati</taxon>
        <taxon>Pseudomonadota</taxon>
        <taxon>Betaproteobacteria</taxon>
        <taxon>Burkholderiales</taxon>
        <taxon>Alcaligenaceae</taxon>
        <taxon>Pollutimonas</taxon>
    </lineage>
</organism>
<feature type="compositionally biased region" description="Low complexity" evidence="2">
    <location>
        <begin position="9"/>
        <end position="23"/>
    </location>
</feature>
<evidence type="ECO:0000313" key="5">
    <source>
        <dbReference type="Proteomes" id="UP000234190"/>
    </source>
</evidence>
<evidence type="ECO:0008006" key="6">
    <source>
        <dbReference type="Google" id="ProtNLM"/>
    </source>
</evidence>
<protein>
    <recommendedName>
        <fullName evidence="6">Uroporphyrin-3 C-methyltransferase</fullName>
    </recommendedName>
</protein>
<keyword evidence="5" id="KW-1185">Reference proteome</keyword>
<dbReference type="OrthoDB" id="9787650at2"/>
<dbReference type="AlphaFoldDB" id="A0A2N4U374"/>
<keyword evidence="3" id="KW-0472">Membrane</keyword>
<dbReference type="EMBL" id="PDNW01000010">
    <property type="protein sequence ID" value="PLC49443.1"/>
    <property type="molecule type" value="Genomic_DNA"/>
</dbReference>
<name>A0A2N4U374_9BURK</name>